<dbReference type="SUPFAM" id="SSF63829">
    <property type="entry name" value="Calcium-dependent phosphotriesterase"/>
    <property type="match status" value="1"/>
</dbReference>
<proteinExistence type="inferred from homology"/>
<evidence type="ECO:0000259" key="2">
    <source>
        <dbReference type="Pfam" id="PF08450"/>
    </source>
</evidence>
<dbReference type="PANTHER" id="PTHR10907:SF47">
    <property type="entry name" value="REGUCALCIN"/>
    <property type="match status" value="1"/>
</dbReference>
<protein>
    <recommendedName>
        <fullName evidence="2">SMP-30/Gluconolactonase/LRE-like region domain-containing protein</fullName>
    </recommendedName>
</protein>
<gene>
    <name evidence="3" type="ORF">IZ6_06570</name>
</gene>
<dbReference type="PANTHER" id="PTHR10907">
    <property type="entry name" value="REGUCALCIN"/>
    <property type="match status" value="1"/>
</dbReference>
<dbReference type="AlphaFoldDB" id="A0A6S6QRM4"/>
<dbReference type="InterPro" id="IPR013658">
    <property type="entry name" value="SGL"/>
</dbReference>
<name>A0A6S6QRM4_9HYPH</name>
<comment type="similarity">
    <text evidence="1">Belongs to the SMP-30/CGR1 family.</text>
</comment>
<feature type="domain" description="SMP-30/Gluconolactonase/LRE-like region" evidence="2">
    <location>
        <begin position="1"/>
        <end position="55"/>
    </location>
</feature>
<evidence type="ECO:0000313" key="4">
    <source>
        <dbReference type="Proteomes" id="UP000515317"/>
    </source>
</evidence>
<dbReference type="EMBL" id="AP023361">
    <property type="protein sequence ID" value="BCJ89922.1"/>
    <property type="molecule type" value="Genomic_DNA"/>
</dbReference>
<reference evidence="3 4" key="1">
    <citation type="submission" date="2020-08" db="EMBL/GenBank/DDBJ databases">
        <title>Genome sequence of Rhizobiales bacterium strain IZ6.</title>
        <authorList>
            <person name="Nakai R."/>
            <person name="Naganuma T."/>
        </authorList>
    </citation>
    <scope>NUCLEOTIDE SEQUENCE [LARGE SCALE GENOMIC DNA]</scope>
    <source>
        <strain evidence="3 4">IZ6</strain>
    </source>
</reference>
<evidence type="ECO:0000313" key="3">
    <source>
        <dbReference type="EMBL" id="BCJ89922.1"/>
    </source>
</evidence>
<dbReference type="GO" id="GO:0019853">
    <property type="term" value="P:L-ascorbic acid biosynthetic process"/>
    <property type="evidence" value="ECO:0007669"/>
    <property type="project" value="TreeGrafter"/>
</dbReference>
<keyword evidence="4" id="KW-1185">Reference proteome</keyword>
<accession>A0A6S6QRM4</accession>
<organism evidence="3 4">
    <name type="scientific">Terrihabitans soli</name>
    <dbReference type="NCBI Taxonomy" id="708113"/>
    <lineage>
        <taxon>Bacteria</taxon>
        <taxon>Pseudomonadati</taxon>
        <taxon>Pseudomonadota</taxon>
        <taxon>Alphaproteobacteria</taxon>
        <taxon>Hyphomicrobiales</taxon>
        <taxon>Terrihabitans</taxon>
    </lineage>
</organism>
<dbReference type="Gene3D" id="2.120.10.30">
    <property type="entry name" value="TolB, C-terminal domain"/>
    <property type="match status" value="1"/>
</dbReference>
<dbReference type="KEGG" id="tso:IZ6_06570"/>
<dbReference type="InterPro" id="IPR011042">
    <property type="entry name" value="6-blade_b-propeller_TolB-like"/>
</dbReference>
<dbReference type="Pfam" id="PF08450">
    <property type="entry name" value="SGL"/>
    <property type="match status" value="1"/>
</dbReference>
<dbReference type="Proteomes" id="UP000515317">
    <property type="component" value="Chromosome"/>
</dbReference>
<dbReference type="GO" id="GO:0005509">
    <property type="term" value="F:calcium ion binding"/>
    <property type="evidence" value="ECO:0007669"/>
    <property type="project" value="TreeGrafter"/>
</dbReference>
<sequence>MDSEGYLWNCRAGGSCVVRIDPDGGIDRIVEMPVHFPATCTFGGEGLRTLFITSGRPRPRHASKLDGSLFQLAVTTPGLAENRVRLNRGMT</sequence>
<evidence type="ECO:0000256" key="1">
    <source>
        <dbReference type="ARBA" id="ARBA00008853"/>
    </source>
</evidence>
<dbReference type="RefSeq" id="WP_222876593.1">
    <property type="nucleotide sequence ID" value="NZ_AP023361.1"/>
</dbReference>
<dbReference type="GO" id="GO:0004341">
    <property type="term" value="F:gluconolactonase activity"/>
    <property type="evidence" value="ECO:0007669"/>
    <property type="project" value="TreeGrafter"/>
</dbReference>